<feature type="non-terminal residue" evidence="1">
    <location>
        <position position="1"/>
    </location>
</feature>
<reference evidence="1" key="1">
    <citation type="submission" date="2021-06" db="EMBL/GenBank/DDBJ databases">
        <authorList>
            <person name="Kallberg Y."/>
            <person name="Tangrot J."/>
            <person name="Rosling A."/>
        </authorList>
    </citation>
    <scope>NUCLEOTIDE SEQUENCE</scope>
    <source>
        <strain evidence="1">IN212</strain>
    </source>
</reference>
<dbReference type="Proteomes" id="UP000789396">
    <property type="component" value="Unassembled WGS sequence"/>
</dbReference>
<organism evidence="1 2">
    <name type="scientific">Racocetra fulgida</name>
    <dbReference type="NCBI Taxonomy" id="60492"/>
    <lineage>
        <taxon>Eukaryota</taxon>
        <taxon>Fungi</taxon>
        <taxon>Fungi incertae sedis</taxon>
        <taxon>Mucoromycota</taxon>
        <taxon>Glomeromycotina</taxon>
        <taxon>Glomeromycetes</taxon>
        <taxon>Diversisporales</taxon>
        <taxon>Gigasporaceae</taxon>
        <taxon>Racocetra</taxon>
    </lineage>
</organism>
<name>A0A9N9BV34_9GLOM</name>
<keyword evidence="2" id="KW-1185">Reference proteome</keyword>
<dbReference type="EMBL" id="CAJVPZ010006841">
    <property type="protein sequence ID" value="CAG8578792.1"/>
    <property type="molecule type" value="Genomic_DNA"/>
</dbReference>
<gene>
    <name evidence="1" type="ORF">RFULGI_LOCUS5761</name>
</gene>
<protein>
    <submittedName>
        <fullName evidence="1">14295_t:CDS:1</fullName>
    </submittedName>
</protein>
<sequence>PPPLFSVFLAAEISMISVATILSMKHNSLTFGINPYNGSRKITMVSEATNINHNYLPQLWQPENIEIMTATENKEIMAEDIVQSHAFS</sequence>
<comment type="caution">
    <text evidence="1">The sequence shown here is derived from an EMBL/GenBank/DDBJ whole genome shotgun (WGS) entry which is preliminary data.</text>
</comment>
<evidence type="ECO:0000313" key="2">
    <source>
        <dbReference type="Proteomes" id="UP000789396"/>
    </source>
</evidence>
<proteinExistence type="predicted"/>
<evidence type="ECO:0000313" key="1">
    <source>
        <dbReference type="EMBL" id="CAG8578792.1"/>
    </source>
</evidence>
<accession>A0A9N9BV34</accession>
<dbReference type="AlphaFoldDB" id="A0A9N9BV34"/>